<evidence type="ECO:0000313" key="3">
    <source>
        <dbReference type="Proteomes" id="UP001420932"/>
    </source>
</evidence>
<proteinExistence type="predicted"/>
<gene>
    <name evidence="2" type="ORF">Syun_006727</name>
</gene>
<name>A0AAP0KXB1_9MAGN</name>
<protein>
    <submittedName>
        <fullName evidence="2">Uncharacterized protein</fullName>
    </submittedName>
</protein>
<organism evidence="2 3">
    <name type="scientific">Stephania yunnanensis</name>
    <dbReference type="NCBI Taxonomy" id="152371"/>
    <lineage>
        <taxon>Eukaryota</taxon>
        <taxon>Viridiplantae</taxon>
        <taxon>Streptophyta</taxon>
        <taxon>Embryophyta</taxon>
        <taxon>Tracheophyta</taxon>
        <taxon>Spermatophyta</taxon>
        <taxon>Magnoliopsida</taxon>
        <taxon>Ranunculales</taxon>
        <taxon>Menispermaceae</taxon>
        <taxon>Menispermoideae</taxon>
        <taxon>Cissampelideae</taxon>
        <taxon>Stephania</taxon>
    </lineage>
</organism>
<dbReference type="Proteomes" id="UP001420932">
    <property type="component" value="Unassembled WGS sequence"/>
</dbReference>
<comment type="caution">
    <text evidence="2">The sequence shown here is derived from an EMBL/GenBank/DDBJ whole genome shotgun (WGS) entry which is preliminary data.</text>
</comment>
<sequence length="110" mass="13232">MVWPPLRCILLRLDRESAKRNLMKKTNRRIGEEDSGFVPVLSADRRRRRSRCDDEEDESAKRKKKKSKTAVADLFFSFFFGRIGEEEEEAWKRKKRRGPFCFSIRRNCQF</sequence>
<dbReference type="AlphaFoldDB" id="A0AAP0KXB1"/>
<keyword evidence="3" id="KW-1185">Reference proteome</keyword>
<reference evidence="2 3" key="1">
    <citation type="submission" date="2024-01" db="EMBL/GenBank/DDBJ databases">
        <title>Genome assemblies of Stephania.</title>
        <authorList>
            <person name="Yang L."/>
        </authorList>
    </citation>
    <scope>NUCLEOTIDE SEQUENCE [LARGE SCALE GENOMIC DNA]</scope>
    <source>
        <strain evidence="2">YNDBR</strain>
        <tissue evidence="2">Leaf</tissue>
    </source>
</reference>
<evidence type="ECO:0000256" key="1">
    <source>
        <dbReference type="SAM" id="MobiDB-lite"/>
    </source>
</evidence>
<feature type="region of interest" description="Disordered" evidence="1">
    <location>
        <begin position="44"/>
        <end position="68"/>
    </location>
</feature>
<evidence type="ECO:0000313" key="2">
    <source>
        <dbReference type="EMBL" id="KAK9160386.1"/>
    </source>
</evidence>
<accession>A0AAP0KXB1</accession>
<dbReference type="EMBL" id="JBBNAF010000003">
    <property type="protein sequence ID" value="KAK9160386.1"/>
    <property type="molecule type" value="Genomic_DNA"/>
</dbReference>